<dbReference type="Proteomes" id="UP000242616">
    <property type="component" value="Unassembled WGS sequence"/>
</dbReference>
<gene>
    <name evidence="1" type="ORF">XJ44_08565</name>
</gene>
<protein>
    <recommendedName>
        <fullName evidence="3">LacI family transcriptional regulator</fullName>
    </recommendedName>
</protein>
<name>A0ABX3IFB4_9BACT</name>
<sequence>MDNFTKEDMEKVSEAIFLIDPEAIFASNDEIALGFGYRAKQLGHLPTEIHAIVGFDDDR</sequence>
<evidence type="ECO:0008006" key="3">
    <source>
        <dbReference type="Google" id="ProtNLM"/>
    </source>
</evidence>
<dbReference type="Gene3D" id="3.40.50.2300">
    <property type="match status" value="1"/>
</dbReference>
<accession>A0ABX3IFB4</accession>
<keyword evidence="2" id="KW-1185">Reference proteome</keyword>
<proteinExistence type="predicted"/>
<evidence type="ECO:0000313" key="2">
    <source>
        <dbReference type="Proteomes" id="UP000242616"/>
    </source>
</evidence>
<reference evidence="1 2" key="1">
    <citation type="submission" date="2015-06" db="EMBL/GenBank/DDBJ databases">
        <title>Genome sequencing of Thermotogales isolates from hydrothermal vents.</title>
        <authorList>
            <person name="Haverkamp T.H."/>
            <person name="Kublanov I.V."/>
            <person name="Nesbo C.L."/>
        </authorList>
    </citation>
    <scope>NUCLEOTIDE SEQUENCE [LARGE SCALE GENOMIC DNA]</scope>
    <source>
        <strain evidence="2">ik275mar</strain>
    </source>
</reference>
<dbReference type="InterPro" id="IPR028082">
    <property type="entry name" value="Peripla_BP_I"/>
</dbReference>
<dbReference type="SUPFAM" id="SSF53822">
    <property type="entry name" value="Periplasmic binding protein-like I"/>
    <property type="match status" value="1"/>
</dbReference>
<organism evidence="1 2">
    <name type="scientific">Thermosipho affectus</name>
    <dbReference type="NCBI Taxonomy" id="660294"/>
    <lineage>
        <taxon>Bacteria</taxon>
        <taxon>Thermotogati</taxon>
        <taxon>Thermotogota</taxon>
        <taxon>Thermotogae</taxon>
        <taxon>Thermotogales</taxon>
        <taxon>Fervidobacteriaceae</taxon>
        <taxon>Thermosipho</taxon>
    </lineage>
</organism>
<dbReference type="EMBL" id="LBFC01000023">
    <property type="protein sequence ID" value="ONN26505.1"/>
    <property type="molecule type" value="Genomic_DNA"/>
</dbReference>
<comment type="caution">
    <text evidence="1">The sequence shown here is derived from an EMBL/GenBank/DDBJ whole genome shotgun (WGS) entry which is preliminary data.</text>
</comment>
<evidence type="ECO:0000313" key="1">
    <source>
        <dbReference type="EMBL" id="ONN26505.1"/>
    </source>
</evidence>